<sequence length="1043" mass="114296">MVFSKRSISPLSVGRGGGHCVLPLLFFLFSLCCTLVERTEANELNHEEREGQAENSARGIQMLSNIAGVFVDEDSFDSLRQEMVALSEAQVLKEVPKDIRDLYTYASSDHAHPSTPVEVLSVLKRHQIGMIASADSLTFQCHEDLQGTRRRFDKSKKEQNQIQAHLETLISDFVQWNSRATASSNLLEKMKAESVIQKERCEASLDELDKVEGIMQKDFEVVVKALKSSTCFLNRHPGRGNHVRKLLNSRSILSLTADPEEMEEEAEAHPLVLPPDFAKQGVLQARAHTRSSELEGVIASLHEAEKSVSRRLKGPLVLSHPPHSPDQTSSSETNNHPSLNVTSSLVTHAHFPGPSSVSSTPTITFLECGRLESPGSVAFSVLDGPGDGDGGGESEEEEEEEESEGGIVGLRKPKVVSDSSRLGDEDAASISAVGGGSEIGGVDSGGGVKFSPRSCKTSKSGRVASCPQIYEALISLASEVKRDILLHRLERHRMENRCDADAERRGEQEKLWKETLAHARKEAKSAELERKLQSWRARWVASRVSLRQKKLDGLREKCEGGMKKRLREMIALQRLRNRLLLKAAEVHPKEEGGGGEGDHPERLFSNTMDCSVSKWEFTPCSKTCGPEKGKIIATRRILGEPSGIAAVSCPVLSAALECNRKRKSCPQECRVSQWAEWSVCDSECDAGMRTRTRRVTQMPKRGGEECPQLKESAPCPGRLGEEKLKMDAAEKSENLDLERRLAKCTRDCVLTEWTQWDTCGLTCGGGWQKRMRNVASPATAGGHCPKEGGNEIQNPRLEWRQCNQQQCPAGRPICETPLDLVLLLDSSGSLGREGFSQVAAAARAIVSRLDFRVVRVSLITFSQSANVMVSLTNDRHAVISNLTDATGSLWVSDGLGAATAHALDSARDMLTGQQGESEESEDEERHKVVLLVTDSLPSGTFENGFTEAFLAPQSAKRLKEEADARVMVAVLQNSGGMSPSALKRLDELSSGRRYTGDFSIWHSADSLRKAAGKVVRNMCPQVRFELTLQAAGGKKLVTGGKKE</sequence>
<dbReference type="AlphaFoldDB" id="A0A0G4FGV4"/>
<dbReference type="InterPro" id="IPR036465">
    <property type="entry name" value="vWFA_dom_sf"/>
</dbReference>
<feature type="compositionally biased region" description="Acidic residues" evidence="4">
    <location>
        <begin position="390"/>
        <end position="404"/>
    </location>
</feature>
<dbReference type="SMART" id="SM00327">
    <property type="entry name" value="VWA"/>
    <property type="match status" value="1"/>
</dbReference>
<dbReference type="Pfam" id="PF00092">
    <property type="entry name" value="VWA"/>
    <property type="match status" value="1"/>
</dbReference>
<dbReference type="Gene3D" id="3.40.50.410">
    <property type="entry name" value="von Willebrand factor, type A domain"/>
    <property type="match status" value="1"/>
</dbReference>
<dbReference type="InterPro" id="IPR036383">
    <property type="entry name" value="TSP1_rpt_sf"/>
</dbReference>
<dbReference type="SUPFAM" id="SSF53300">
    <property type="entry name" value="vWA-like"/>
    <property type="match status" value="1"/>
</dbReference>
<evidence type="ECO:0000256" key="3">
    <source>
        <dbReference type="ARBA" id="ARBA00023180"/>
    </source>
</evidence>
<protein>
    <recommendedName>
        <fullName evidence="6">VWFA domain-containing protein</fullName>
    </recommendedName>
</protein>
<evidence type="ECO:0000256" key="4">
    <source>
        <dbReference type="SAM" id="MobiDB-lite"/>
    </source>
</evidence>
<feature type="region of interest" description="Disordered" evidence="4">
    <location>
        <begin position="315"/>
        <end position="340"/>
    </location>
</feature>
<keyword evidence="3" id="KW-0325">Glycoprotein</keyword>
<dbReference type="Gene3D" id="2.20.100.10">
    <property type="entry name" value="Thrombospondin type-1 (TSP1) repeat"/>
    <property type="match status" value="2"/>
</dbReference>
<keyword evidence="1 5" id="KW-0732">Signal</keyword>
<dbReference type="Pfam" id="PF00090">
    <property type="entry name" value="TSP_1"/>
    <property type="match status" value="1"/>
</dbReference>
<feature type="region of interest" description="Disordered" evidence="4">
    <location>
        <begin position="376"/>
        <end position="410"/>
    </location>
</feature>
<dbReference type="InterPro" id="IPR000884">
    <property type="entry name" value="TSP1_rpt"/>
</dbReference>
<organism evidence="7">
    <name type="scientific">Chromera velia CCMP2878</name>
    <dbReference type="NCBI Taxonomy" id="1169474"/>
    <lineage>
        <taxon>Eukaryota</taxon>
        <taxon>Sar</taxon>
        <taxon>Alveolata</taxon>
        <taxon>Colpodellida</taxon>
        <taxon>Chromeraceae</taxon>
        <taxon>Chromera</taxon>
    </lineage>
</organism>
<dbReference type="SUPFAM" id="SSF82895">
    <property type="entry name" value="TSP-1 type 1 repeat"/>
    <property type="match status" value="2"/>
</dbReference>
<accession>A0A0G4FGV4</accession>
<evidence type="ECO:0000256" key="2">
    <source>
        <dbReference type="ARBA" id="ARBA00023157"/>
    </source>
</evidence>
<dbReference type="Pfam" id="PF19028">
    <property type="entry name" value="TSP1_spondin"/>
    <property type="match status" value="1"/>
</dbReference>
<dbReference type="PhylomeDB" id="A0A0G4FGV4"/>
<proteinExistence type="predicted"/>
<dbReference type="PANTHER" id="PTHR20920:SF5">
    <property type="entry name" value="SMB DOMAIN-CONTAINING PROTEIN"/>
    <property type="match status" value="1"/>
</dbReference>
<evidence type="ECO:0000313" key="7">
    <source>
        <dbReference type="EMBL" id="CEM12731.1"/>
    </source>
</evidence>
<evidence type="ECO:0000256" key="5">
    <source>
        <dbReference type="SAM" id="SignalP"/>
    </source>
</evidence>
<feature type="domain" description="VWFA" evidence="6">
    <location>
        <begin position="819"/>
        <end position="1018"/>
    </location>
</feature>
<dbReference type="PANTHER" id="PTHR20920">
    <property type="entry name" value="RPE-SPONDIN"/>
    <property type="match status" value="1"/>
</dbReference>
<feature type="compositionally biased region" description="Polar residues" evidence="4">
    <location>
        <begin position="325"/>
        <end position="340"/>
    </location>
</feature>
<dbReference type="PROSITE" id="PS50234">
    <property type="entry name" value="VWFA"/>
    <property type="match status" value="1"/>
</dbReference>
<dbReference type="PROSITE" id="PS50092">
    <property type="entry name" value="TSP1"/>
    <property type="match status" value="2"/>
</dbReference>
<dbReference type="CDD" id="cd00198">
    <property type="entry name" value="vWFA"/>
    <property type="match status" value="1"/>
</dbReference>
<dbReference type="EMBL" id="CDMZ01000363">
    <property type="protein sequence ID" value="CEM12731.1"/>
    <property type="molecule type" value="Genomic_DNA"/>
</dbReference>
<dbReference type="FunFam" id="2.20.100.10:FF:000019">
    <property type="entry name" value="Thrombospondin type 1 domain containing 7A"/>
    <property type="match status" value="1"/>
</dbReference>
<feature type="signal peptide" evidence="5">
    <location>
        <begin position="1"/>
        <end position="41"/>
    </location>
</feature>
<dbReference type="InterPro" id="IPR039942">
    <property type="entry name" value="SBSPO"/>
</dbReference>
<evidence type="ECO:0000256" key="1">
    <source>
        <dbReference type="ARBA" id="ARBA00022729"/>
    </source>
</evidence>
<keyword evidence="2" id="KW-1015">Disulfide bond</keyword>
<feature type="chain" id="PRO_5005188594" description="VWFA domain-containing protein" evidence="5">
    <location>
        <begin position="42"/>
        <end position="1043"/>
    </location>
</feature>
<name>A0A0G4FGV4_9ALVE</name>
<gene>
    <name evidence="7" type="ORF">Cvel_3330</name>
</gene>
<dbReference type="VEuPathDB" id="CryptoDB:Cvel_3330"/>
<reference evidence="7" key="1">
    <citation type="submission" date="2014-11" db="EMBL/GenBank/DDBJ databases">
        <authorList>
            <person name="Otto D Thomas"/>
            <person name="Naeem Raeece"/>
        </authorList>
    </citation>
    <scope>NUCLEOTIDE SEQUENCE</scope>
</reference>
<dbReference type="SMART" id="SM00209">
    <property type="entry name" value="TSP1"/>
    <property type="match status" value="3"/>
</dbReference>
<dbReference type="InterPro" id="IPR044004">
    <property type="entry name" value="TSP1_spondin_dom"/>
</dbReference>
<evidence type="ECO:0000259" key="6">
    <source>
        <dbReference type="PROSITE" id="PS50234"/>
    </source>
</evidence>
<dbReference type="InterPro" id="IPR002035">
    <property type="entry name" value="VWF_A"/>
</dbReference>